<name>A0A3R9NZK6_9BACT</name>
<evidence type="ECO:0000313" key="2">
    <source>
        <dbReference type="EMBL" id="RSL18493.1"/>
    </source>
</evidence>
<dbReference type="Proteomes" id="UP000269669">
    <property type="component" value="Unassembled WGS sequence"/>
</dbReference>
<protein>
    <submittedName>
        <fullName evidence="2">Uncharacterized protein</fullName>
    </submittedName>
</protein>
<accession>A0A3R9NZK6</accession>
<proteinExistence type="predicted"/>
<evidence type="ECO:0000313" key="3">
    <source>
        <dbReference type="Proteomes" id="UP000269669"/>
    </source>
</evidence>
<sequence>MGVDVVEEAGDEASGEPSEGEADECPGEEEAGSVAQDEIDDLAAAGSKGDPDAYLVGALGDELSEETVEA</sequence>
<reference evidence="2 3" key="1">
    <citation type="submission" date="2018-12" db="EMBL/GenBank/DDBJ databases">
        <title>Sequencing of bacterial isolates from soil warming experiment in Harvard Forest, Massachusetts, USA.</title>
        <authorList>
            <person name="Deangelis K."/>
        </authorList>
    </citation>
    <scope>NUCLEOTIDE SEQUENCE [LARGE SCALE GENOMIC DNA]</scope>
    <source>
        <strain evidence="2 3">EB153</strain>
    </source>
</reference>
<organism evidence="2 3">
    <name type="scientific">Edaphobacter aggregans</name>
    <dbReference type="NCBI Taxonomy" id="570835"/>
    <lineage>
        <taxon>Bacteria</taxon>
        <taxon>Pseudomonadati</taxon>
        <taxon>Acidobacteriota</taxon>
        <taxon>Terriglobia</taxon>
        <taxon>Terriglobales</taxon>
        <taxon>Acidobacteriaceae</taxon>
        <taxon>Edaphobacter</taxon>
    </lineage>
</organism>
<comment type="caution">
    <text evidence="2">The sequence shown here is derived from an EMBL/GenBank/DDBJ whole genome shotgun (WGS) entry which is preliminary data.</text>
</comment>
<dbReference type="EMBL" id="RSDW01000001">
    <property type="protein sequence ID" value="RSL18493.1"/>
    <property type="molecule type" value="Genomic_DNA"/>
</dbReference>
<gene>
    <name evidence="2" type="ORF">EDE15_4077</name>
</gene>
<feature type="region of interest" description="Disordered" evidence="1">
    <location>
        <begin position="1"/>
        <end position="35"/>
    </location>
</feature>
<evidence type="ECO:0000256" key="1">
    <source>
        <dbReference type="SAM" id="MobiDB-lite"/>
    </source>
</evidence>
<keyword evidence="3" id="KW-1185">Reference proteome</keyword>
<dbReference type="AlphaFoldDB" id="A0A3R9NZK6"/>